<evidence type="ECO:0000313" key="3">
    <source>
        <dbReference type="Proteomes" id="UP000001574"/>
    </source>
</evidence>
<gene>
    <name evidence="2" type="ordered locus">MAV_5176</name>
</gene>
<dbReference type="GeneID" id="91489835"/>
<sequence>MPDHKGHRAEEDVEPEKHQARSRAGKGKDDGSYVGAAGSDDSFDAGETGAEARSERG</sequence>
<reference evidence="2 3" key="1">
    <citation type="submission" date="2006-10" db="EMBL/GenBank/DDBJ databases">
        <authorList>
            <person name="Fleischmann R.D."/>
            <person name="Dodson R.J."/>
            <person name="Haft D.H."/>
            <person name="Merkel J.S."/>
            <person name="Nelson W.C."/>
            <person name="Fraser C.M."/>
        </authorList>
    </citation>
    <scope>NUCLEOTIDE SEQUENCE [LARGE SCALE GENOMIC DNA]</scope>
    <source>
        <strain evidence="2 3">104</strain>
    </source>
</reference>
<name>A0A0H2ZUU5_MYCA1</name>
<feature type="region of interest" description="Disordered" evidence="1">
    <location>
        <begin position="1"/>
        <end position="57"/>
    </location>
</feature>
<feature type="compositionally biased region" description="Basic and acidic residues" evidence="1">
    <location>
        <begin position="1"/>
        <end position="19"/>
    </location>
</feature>
<dbReference type="Proteomes" id="UP000001574">
    <property type="component" value="Chromosome"/>
</dbReference>
<dbReference type="EMBL" id="CP000479">
    <property type="protein sequence ID" value="ABK65437.1"/>
    <property type="molecule type" value="Genomic_DNA"/>
</dbReference>
<organism evidence="2 3">
    <name type="scientific">Mycobacterium avium (strain 104)</name>
    <dbReference type="NCBI Taxonomy" id="243243"/>
    <lineage>
        <taxon>Bacteria</taxon>
        <taxon>Bacillati</taxon>
        <taxon>Actinomycetota</taxon>
        <taxon>Actinomycetes</taxon>
        <taxon>Mycobacteriales</taxon>
        <taxon>Mycobacteriaceae</taxon>
        <taxon>Mycobacterium</taxon>
        <taxon>Mycobacterium avium complex (MAC)</taxon>
    </lineage>
</organism>
<protein>
    <submittedName>
        <fullName evidence="2">Uncharacterized protein</fullName>
    </submittedName>
</protein>
<dbReference type="RefSeq" id="WP_003874233.1">
    <property type="nucleotide sequence ID" value="NC_008595.1"/>
</dbReference>
<accession>A0A0H2ZUU5</accession>
<dbReference type="AlphaFoldDB" id="A0A0H2ZUU5"/>
<dbReference type="KEGG" id="mav:MAV_5176"/>
<evidence type="ECO:0000313" key="2">
    <source>
        <dbReference type="EMBL" id="ABK65437.1"/>
    </source>
</evidence>
<dbReference type="HOGENOM" id="CLU_207887_0_0_11"/>
<evidence type="ECO:0000256" key="1">
    <source>
        <dbReference type="SAM" id="MobiDB-lite"/>
    </source>
</evidence>
<proteinExistence type="predicted"/>